<evidence type="ECO:0008006" key="3">
    <source>
        <dbReference type="Google" id="ProtNLM"/>
    </source>
</evidence>
<evidence type="ECO:0000313" key="1">
    <source>
        <dbReference type="EMBL" id="NQV65088.1"/>
    </source>
</evidence>
<sequence>MRLTPVTRGALAPNQQQVLDAIEQGPRAKGRPGIGLIGPFGVWVRAPGVGGPIQKVGEAIRFTTSLASNVQEVAICTVGAFHHSKFEFSTHKALAIQAGVSESCLDLLRDGEDPDFNGDEGLSYKIAREMLTEHGISDATYGLGLARFTETGMIELVATVGYYCLISLTLNAFKIPLEPGMEDPFPI</sequence>
<dbReference type="PANTHER" id="PTHR34846">
    <property type="entry name" value="4-CARBOXYMUCONOLACTONE DECARBOXYLASE FAMILY PROTEIN (AFU_ORTHOLOGUE AFUA_6G11590)"/>
    <property type="match status" value="1"/>
</dbReference>
<reference evidence="1" key="1">
    <citation type="submission" date="2020-05" db="EMBL/GenBank/DDBJ databases">
        <title>Sulfur intermediates as new biogeochemical hubs in an aquatic model microbial ecosystem.</title>
        <authorList>
            <person name="Vigneron A."/>
        </authorList>
    </citation>
    <scope>NUCLEOTIDE SEQUENCE</scope>
    <source>
        <strain evidence="1">Bin.250</strain>
    </source>
</reference>
<proteinExistence type="predicted"/>
<dbReference type="AlphaFoldDB" id="A0A972VVN1"/>
<dbReference type="InterPro" id="IPR029032">
    <property type="entry name" value="AhpD-like"/>
</dbReference>
<gene>
    <name evidence="1" type="ORF">HQ497_06975</name>
</gene>
<dbReference type="Proteomes" id="UP000754644">
    <property type="component" value="Unassembled WGS sequence"/>
</dbReference>
<dbReference type="PANTHER" id="PTHR34846:SF11">
    <property type="entry name" value="4-CARBOXYMUCONOLACTONE DECARBOXYLASE FAMILY PROTEIN (AFU_ORTHOLOGUE AFUA_6G11590)"/>
    <property type="match status" value="1"/>
</dbReference>
<accession>A0A972VVN1</accession>
<comment type="caution">
    <text evidence="1">The sequence shown here is derived from an EMBL/GenBank/DDBJ whole genome shotgun (WGS) entry which is preliminary data.</text>
</comment>
<dbReference type="Gene3D" id="1.20.1290.10">
    <property type="entry name" value="AhpD-like"/>
    <property type="match status" value="1"/>
</dbReference>
<organism evidence="1 2">
    <name type="scientific">SAR86 cluster bacterium</name>
    <dbReference type="NCBI Taxonomy" id="2030880"/>
    <lineage>
        <taxon>Bacteria</taxon>
        <taxon>Pseudomonadati</taxon>
        <taxon>Pseudomonadota</taxon>
        <taxon>Gammaproteobacteria</taxon>
        <taxon>SAR86 cluster</taxon>
    </lineage>
</organism>
<dbReference type="EMBL" id="JABMOJ010000260">
    <property type="protein sequence ID" value="NQV65088.1"/>
    <property type="molecule type" value="Genomic_DNA"/>
</dbReference>
<protein>
    <recommendedName>
        <fullName evidence="3">4-carboxymuconolactone decarboxylase</fullName>
    </recommendedName>
</protein>
<evidence type="ECO:0000313" key="2">
    <source>
        <dbReference type="Proteomes" id="UP000754644"/>
    </source>
</evidence>
<dbReference type="SUPFAM" id="SSF69118">
    <property type="entry name" value="AhpD-like"/>
    <property type="match status" value="1"/>
</dbReference>
<name>A0A972VVN1_9GAMM</name>